<accession>A0A9P5NYZ4</accession>
<evidence type="ECO:0000256" key="1">
    <source>
        <dbReference type="SAM" id="MobiDB-lite"/>
    </source>
</evidence>
<dbReference type="OrthoDB" id="10599101at2759"/>
<sequence length="142" mass="16182">MSSSSHVFDREDQITGKDVIVPEDADGSSTSTSASFSPTLIHEPHLMTVVDLRNNDLENAEEELFSFKVGFPDDEVDTEDAPVIVEERGDEDVPEHQEEQPEAPIQWLKINFTQWVMAIRRLFPIRFAEIFLRKAGQDLTQH</sequence>
<dbReference type="Proteomes" id="UP000724874">
    <property type="component" value="Unassembled WGS sequence"/>
</dbReference>
<protein>
    <submittedName>
        <fullName evidence="2">Uncharacterized protein</fullName>
    </submittedName>
</protein>
<reference evidence="2" key="1">
    <citation type="submission" date="2020-11" db="EMBL/GenBank/DDBJ databases">
        <authorList>
            <consortium name="DOE Joint Genome Institute"/>
            <person name="Ahrendt S."/>
            <person name="Riley R."/>
            <person name="Andreopoulos W."/>
            <person name="LaButti K."/>
            <person name="Pangilinan J."/>
            <person name="Ruiz-duenas F.J."/>
            <person name="Barrasa J.M."/>
            <person name="Sanchez-Garcia M."/>
            <person name="Camarero S."/>
            <person name="Miyauchi S."/>
            <person name="Serrano A."/>
            <person name="Linde D."/>
            <person name="Babiker R."/>
            <person name="Drula E."/>
            <person name="Ayuso-Fernandez I."/>
            <person name="Pacheco R."/>
            <person name="Padilla G."/>
            <person name="Ferreira P."/>
            <person name="Barriuso J."/>
            <person name="Kellner H."/>
            <person name="Castanera R."/>
            <person name="Alfaro M."/>
            <person name="Ramirez L."/>
            <person name="Pisabarro A.G."/>
            <person name="Kuo A."/>
            <person name="Tritt A."/>
            <person name="Lipzen A."/>
            <person name="He G."/>
            <person name="Yan M."/>
            <person name="Ng V."/>
            <person name="Cullen D."/>
            <person name="Martin F."/>
            <person name="Rosso M.-N."/>
            <person name="Henrissat B."/>
            <person name="Hibbett D."/>
            <person name="Martinez A.T."/>
            <person name="Grigoriev I.V."/>
        </authorList>
    </citation>
    <scope>NUCLEOTIDE SEQUENCE</scope>
    <source>
        <strain evidence="2">AH 44721</strain>
    </source>
</reference>
<comment type="caution">
    <text evidence="2">The sequence shown here is derived from an EMBL/GenBank/DDBJ whole genome shotgun (WGS) entry which is preliminary data.</text>
</comment>
<dbReference type="EMBL" id="JADNYJ010000004">
    <property type="protein sequence ID" value="KAF8911509.1"/>
    <property type="molecule type" value="Genomic_DNA"/>
</dbReference>
<evidence type="ECO:0000313" key="3">
    <source>
        <dbReference type="Proteomes" id="UP000724874"/>
    </source>
</evidence>
<organism evidence="2 3">
    <name type="scientific">Gymnopilus junonius</name>
    <name type="common">Spectacular rustgill mushroom</name>
    <name type="synonym">Gymnopilus spectabilis subsp. junonius</name>
    <dbReference type="NCBI Taxonomy" id="109634"/>
    <lineage>
        <taxon>Eukaryota</taxon>
        <taxon>Fungi</taxon>
        <taxon>Dikarya</taxon>
        <taxon>Basidiomycota</taxon>
        <taxon>Agaricomycotina</taxon>
        <taxon>Agaricomycetes</taxon>
        <taxon>Agaricomycetidae</taxon>
        <taxon>Agaricales</taxon>
        <taxon>Agaricineae</taxon>
        <taxon>Hymenogastraceae</taxon>
        <taxon>Gymnopilus</taxon>
    </lineage>
</organism>
<name>A0A9P5NYZ4_GYMJU</name>
<feature type="region of interest" description="Disordered" evidence="1">
    <location>
        <begin position="1"/>
        <end position="37"/>
    </location>
</feature>
<keyword evidence="3" id="KW-1185">Reference proteome</keyword>
<evidence type="ECO:0000313" key="2">
    <source>
        <dbReference type="EMBL" id="KAF8911509.1"/>
    </source>
</evidence>
<dbReference type="AlphaFoldDB" id="A0A9P5NYZ4"/>
<gene>
    <name evidence="2" type="ORF">CPB84DRAFT_1742912</name>
</gene>
<feature type="compositionally biased region" description="Low complexity" evidence="1">
    <location>
        <begin position="28"/>
        <end position="37"/>
    </location>
</feature>
<proteinExistence type="predicted"/>